<dbReference type="InterPro" id="IPR025285">
    <property type="entry name" value="DUF4145"/>
</dbReference>
<name>A0A3M9MP53_9BACT</name>
<evidence type="ECO:0000313" key="3">
    <source>
        <dbReference type="Proteomes" id="UP000271010"/>
    </source>
</evidence>
<dbReference type="OrthoDB" id="1492859at2"/>
<protein>
    <submittedName>
        <fullName evidence="2">DUF4145 domain-containing protein</fullName>
    </submittedName>
</protein>
<proteinExistence type="predicted"/>
<dbReference type="Pfam" id="PF13643">
    <property type="entry name" value="DUF4145"/>
    <property type="match status" value="1"/>
</dbReference>
<evidence type="ECO:0000259" key="1">
    <source>
        <dbReference type="Pfam" id="PF13643"/>
    </source>
</evidence>
<organism evidence="2 3">
    <name type="scientific">Rufibacter immobilis</name>
    <dbReference type="NCBI Taxonomy" id="1348778"/>
    <lineage>
        <taxon>Bacteria</taxon>
        <taxon>Pseudomonadati</taxon>
        <taxon>Bacteroidota</taxon>
        <taxon>Cytophagia</taxon>
        <taxon>Cytophagales</taxon>
        <taxon>Hymenobacteraceae</taxon>
        <taxon>Rufibacter</taxon>
    </lineage>
</organism>
<comment type="caution">
    <text evidence="2">The sequence shown here is derived from an EMBL/GenBank/DDBJ whole genome shotgun (WGS) entry which is preliminary data.</text>
</comment>
<keyword evidence="3" id="KW-1185">Reference proteome</keyword>
<dbReference type="Proteomes" id="UP000271010">
    <property type="component" value="Unassembled WGS sequence"/>
</dbReference>
<gene>
    <name evidence="2" type="ORF">EFA69_14215</name>
</gene>
<sequence>MSKNLSKAISCGHCSNLSHMKIIGNVVDNKTEIEPDYGPMGEYGITYSVLECPACKKVNIVSYEWEEAMDHDDIVYKVLSPQSTRYPVGLPENILSTLKAAEKNKTIDVNAYVILLRRLLELVCIDRSATGTSLALMLKDLADKKEIPEKLVRVASGLKDFGNIGAHAGIGELSEKEIPIVKALCLAILEYTYSAPYLASIAENKLLAIKSKAKKK</sequence>
<reference evidence="2 3" key="1">
    <citation type="submission" date="2018-11" db="EMBL/GenBank/DDBJ databases">
        <title>Rufibacter latericius sp. nov., isolated from water in Baiyang Lake.</title>
        <authorList>
            <person name="Yang Y."/>
        </authorList>
    </citation>
    <scope>NUCLEOTIDE SEQUENCE [LARGE SCALE GENOMIC DNA]</scope>
    <source>
        <strain evidence="2 3">MCC P1</strain>
    </source>
</reference>
<accession>A0A3M9MP53</accession>
<evidence type="ECO:0000313" key="2">
    <source>
        <dbReference type="EMBL" id="RNI27299.1"/>
    </source>
</evidence>
<feature type="domain" description="DUF4145" evidence="1">
    <location>
        <begin position="100"/>
        <end position="179"/>
    </location>
</feature>
<dbReference type="EMBL" id="RJJE01000017">
    <property type="protein sequence ID" value="RNI27299.1"/>
    <property type="molecule type" value="Genomic_DNA"/>
</dbReference>
<dbReference type="AlphaFoldDB" id="A0A3M9MP53"/>